<feature type="domain" description="Hemerythrin-like" evidence="5">
    <location>
        <begin position="82"/>
        <end position="218"/>
    </location>
</feature>
<dbReference type="Pfam" id="PF04405">
    <property type="entry name" value="ScdA_N"/>
    <property type="match status" value="1"/>
</dbReference>
<dbReference type="GO" id="GO:0046872">
    <property type="term" value="F:metal ion binding"/>
    <property type="evidence" value="ECO:0007669"/>
    <property type="project" value="UniProtKB-KW"/>
</dbReference>
<sequence length="223" mass="24854">MTEPFSTLQDQSVGEIAAQLPGASGVFRRYDIDFCCHGEVKLAEAASKRNLDLGELNAALNALDPGATPDAPQETEALIEHIQLRYHNVHRVQIPELIQLSAKVETVHAAHPKAPKGLADALRAIWGDLEVHMKKEELILFPAMRRQAAGRLTTPIEEMRHDHDAQGVFLEKMARLTNDYTPPEDACKSWRALCTGAAQLRKDLMEHVHLENNVLFPRFEEGA</sequence>
<dbReference type="CDD" id="cd12108">
    <property type="entry name" value="Hr-like"/>
    <property type="match status" value="1"/>
</dbReference>
<dbReference type="Pfam" id="PF01814">
    <property type="entry name" value="Hemerythrin"/>
    <property type="match status" value="1"/>
</dbReference>
<evidence type="ECO:0000256" key="4">
    <source>
        <dbReference type="ARBA" id="ARBA00023004"/>
    </source>
</evidence>
<evidence type="ECO:0000256" key="3">
    <source>
        <dbReference type="ARBA" id="ARBA00022723"/>
    </source>
</evidence>
<dbReference type="KEGG" id="hdh:G5B40_04240"/>
<evidence type="ECO:0000256" key="2">
    <source>
        <dbReference type="ARBA" id="ARBA00022490"/>
    </source>
</evidence>
<dbReference type="Proteomes" id="UP000503336">
    <property type="component" value="Chromosome"/>
</dbReference>
<dbReference type="RefSeq" id="WP_165095434.1">
    <property type="nucleotide sequence ID" value="NZ_CP049056.1"/>
</dbReference>
<dbReference type="AlphaFoldDB" id="A0A7L5BSS9"/>
<keyword evidence="2" id="KW-0963">Cytoplasm</keyword>
<keyword evidence="4" id="KW-0408">Iron</keyword>
<accession>A0A7L5BSS9</accession>
<comment type="subcellular location">
    <subcellularLocation>
        <location evidence="1">Cytoplasm</location>
    </subcellularLocation>
</comment>
<evidence type="ECO:0000256" key="1">
    <source>
        <dbReference type="ARBA" id="ARBA00004496"/>
    </source>
</evidence>
<reference evidence="6 7" key="1">
    <citation type="submission" date="2020-02" db="EMBL/GenBank/DDBJ databases">
        <title>complete genome sequence of Rhodobacteraceae bacterium.</title>
        <authorList>
            <person name="Park J."/>
            <person name="Kim Y.-S."/>
            <person name="Kim K.-H."/>
        </authorList>
    </citation>
    <scope>NUCLEOTIDE SEQUENCE [LARGE SCALE GENOMIC DNA]</scope>
    <source>
        <strain evidence="6 7">RR4-56</strain>
    </source>
</reference>
<name>A0A7L5BSS9_9RHOB</name>
<dbReference type="NCBIfam" id="NF008221">
    <property type="entry name" value="PRK10992.1"/>
    <property type="match status" value="1"/>
</dbReference>
<protein>
    <submittedName>
        <fullName evidence="6">Iron-sulfur cluster repair protein YtfE</fullName>
    </submittedName>
</protein>
<dbReference type="PANTHER" id="PTHR36438">
    <property type="entry name" value="IRON-SULFUR CLUSTER REPAIR PROTEIN YTFE"/>
    <property type="match status" value="1"/>
</dbReference>
<proteinExistence type="predicted"/>
<keyword evidence="7" id="KW-1185">Reference proteome</keyword>
<dbReference type="NCBIfam" id="TIGR03652">
    <property type="entry name" value="FeS_repair_RIC"/>
    <property type="match status" value="1"/>
</dbReference>
<keyword evidence="3" id="KW-0479">Metal-binding</keyword>
<dbReference type="EMBL" id="CP049056">
    <property type="protein sequence ID" value="QIE54720.1"/>
    <property type="molecule type" value="Genomic_DNA"/>
</dbReference>
<dbReference type="InterPro" id="IPR012312">
    <property type="entry name" value="Hemerythrin-like"/>
</dbReference>
<evidence type="ECO:0000313" key="7">
    <source>
        <dbReference type="Proteomes" id="UP000503336"/>
    </source>
</evidence>
<dbReference type="Gene3D" id="1.20.120.520">
    <property type="entry name" value="nmb1532 protein domain like"/>
    <property type="match status" value="1"/>
</dbReference>
<dbReference type="GO" id="GO:0005737">
    <property type="term" value="C:cytoplasm"/>
    <property type="evidence" value="ECO:0007669"/>
    <property type="project" value="UniProtKB-SubCell"/>
</dbReference>
<organism evidence="6 7">
    <name type="scientific">Pikeienuella piscinae</name>
    <dbReference type="NCBI Taxonomy" id="2748098"/>
    <lineage>
        <taxon>Bacteria</taxon>
        <taxon>Pseudomonadati</taxon>
        <taxon>Pseudomonadota</taxon>
        <taxon>Alphaproteobacteria</taxon>
        <taxon>Rhodobacterales</taxon>
        <taxon>Paracoccaceae</taxon>
        <taxon>Pikeienuella</taxon>
    </lineage>
</organism>
<evidence type="ECO:0000259" key="5">
    <source>
        <dbReference type="Pfam" id="PF01814"/>
    </source>
</evidence>
<evidence type="ECO:0000313" key="6">
    <source>
        <dbReference type="EMBL" id="QIE54720.1"/>
    </source>
</evidence>
<gene>
    <name evidence="6" type="primary">ytfE</name>
    <name evidence="6" type="ORF">G5B40_04240</name>
</gene>
<dbReference type="PANTHER" id="PTHR36438:SF1">
    <property type="entry name" value="IRON-SULFUR CLUSTER REPAIR PROTEIN YTFE"/>
    <property type="match status" value="1"/>
</dbReference>
<dbReference type="InterPro" id="IPR019903">
    <property type="entry name" value="RIC_family"/>
</dbReference>